<evidence type="ECO:0000256" key="7">
    <source>
        <dbReference type="SAM" id="Phobius"/>
    </source>
</evidence>
<dbReference type="PROSITE" id="PS50850">
    <property type="entry name" value="MFS"/>
    <property type="match status" value="1"/>
</dbReference>
<evidence type="ECO:0000256" key="5">
    <source>
        <dbReference type="ARBA" id="ARBA00022989"/>
    </source>
</evidence>
<organism evidence="9 10">
    <name type="scientific">Thermoplasma volcanium (strain ATCC 51530 / DSM 4299 / JCM 9571 / NBRC 15438 / GSS1)</name>
    <dbReference type="NCBI Taxonomy" id="273116"/>
    <lineage>
        <taxon>Archaea</taxon>
        <taxon>Methanobacteriati</taxon>
        <taxon>Thermoplasmatota</taxon>
        <taxon>Thermoplasmata</taxon>
        <taxon>Thermoplasmatales</taxon>
        <taxon>Thermoplasmataceae</taxon>
        <taxon>Thermoplasma</taxon>
    </lineage>
</organism>
<evidence type="ECO:0000256" key="2">
    <source>
        <dbReference type="ARBA" id="ARBA00022448"/>
    </source>
</evidence>
<feature type="transmembrane region" description="Helical" evidence="7">
    <location>
        <begin position="257"/>
        <end position="283"/>
    </location>
</feature>
<dbReference type="eggNOG" id="arCOG00144">
    <property type="taxonomic scope" value="Archaea"/>
</dbReference>
<comment type="subcellular location">
    <subcellularLocation>
        <location evidence="1">Cell membrane</location>
        <topology evidence="1">Multi-pass membrane protein</topology>
    </subcellularLocation>
</comment>
<dbReference type="RefSeq" id="WP_010917059.1">
    <property type="nucleotide sequence ID" value="NC_002689.2"/>
</dbReference>
<feature type="transmembrane region" description="Helical" evidence="7">
    <location>
        <begin position="386"/>
        <end position="407"/>
    </location>
</feature>
<feature type="transmembrane region" description="Helical" evidence="7">
    <location>
        <begin position="95"/>
        <end position="123"/>
    </location>
</feature>
<reference evidence="9 10" key="1">
    <citation type="journal article" date="1999" name="Proc. Jpn. Acad.">
        <title>Determination of the complete genomic DNA sequence of Thermoplasma volvanium GSS1.</title>
        <authorList>
            <person name="Kawashima T."/>
            <person name="Yamamoto Y."/>
            <person name="Aramaki H."/>
            <person name="Nunoshiba T."/>
            <person name="Kawamoto T."/>
            <person name="Watanabe K."/>
            <person name="Yamazaki M."/>
            <person name="Kanehori K."/>
            <person name="Amano N."/>
            <person name="Ohya Y."/>
            <person name="Makino K."/>
            <person name="Suzuki M."/>
        </authorList>
    </citation>
    <scope>NUCLEOTIDE SEQUENCE [LARGE SCALE GENOMIC DNA]</scope>
    <source>
        <strain evidence="10">ATCC 51530 / DSM 4299 / JCM 9571 / NBRC 15438 / GSS1</strain>
    </source>
</reference>
<feature type="transmembrane region" description="Helical" evidence="7">
    <location>
        <begin position="414"/>
        <end position="432"/>
    </location>
</feature>
<keyword evidence="10" id="KW-1185">Reference proteome</keyword>
<dbReference type="AlphaFoldDB" id="Q97AJ5"/>
<sequence length="464" mass="50523">MNRALILTTTSIGSFVTPFFSSVVSFAVPKIALFYHLNFQDASLIPLIILIPLASTMILLGRLADSIGRTFIFRIGFLIFSVSAFIGAFSKSFPILTVALFFSGFGSAALSTNSTALIGYIFAGDKRGSALGINAMAVYLGLTMAPFLGGILIEFVGWQSIFYLTAPLALIGLAVSFATLKGVEAKGRMNSDYLSAVFFSTALFSLAFFLALGYVYNFEQFLPLLIIGVAFLYLFFHRNKRVETQLIPANLFKSNRTFLFSNVTALLNYLSTFSIVFVFSIYLQVILKVSPFQAGLSILPEPVFMVILSPIAGRISDRIGSRYLASAGMAIIGLSFLFLYVFPKISVFLVMVFLSFIGIGFGFFSAPNTNSVMGSAPREMSGIASGFLGTMRFVGQFLSILVASFILSTFMPRTMVVGIFSGIFVTISQAYYDSFVSGFRLVMLISAVLSFIGAYTSLMKETGR</sequence>
<dbReference type="GO" id="GO:0022857">
    <property type="term" value="F:transmembrane transporter activity"/>
    <property type="evidence" value="ECO:0007669"/>
    <property type="project" value="InterPro"/>
</dbReference>
<evidence type="ECO:0000313" key="10">
    <source>
        <dbReference type="Proteomes" id="UP000001017"/>
    </source>
</evidence>
<dbReference type="OrthoDB" id="117970at2157"/>
<dbReference type="GeneID" id="1441907"/>
<feature type="transmembrane region" description="Helical" evidence="7">
    <location>
        <begin position="71"/>
        <end position="89"/>
    </location>
</feature>
<dbReference type="KEGG" id="tvo:TVG0819318"/>
<dbReference type="InterPro" id="IPR020846">
    <property type="entry name" value="MFS_dom"/>
</dbReference>
<proteinExistence type="predicted"/>
<evidence type="ECO:0000313" key="9">
    <source>
        <dbReference type="EMBL" id="BAB59957.1"/>
    </source>
</evidence>
<dbReference type="PaxDb" id="273116-14325031"/>
<name>Q97AJ5_THEVO</name>
<dbReference type="STRING" id="273116.gene:9381605"/>
<feature type="domain" description="Major facilitator superfamily (MFS) profile" evidence="8">
    <location>
        <begin position="6"/>
        <end position="464"/>
    </location>
</feature>
<evidence type="ECO:0000256" key="6">
    <source>
        <dbReference type="ARBA" id="ARBA00023136"/>
    </source>
</evidence>
<feature type="transmembrane region" description="Helical" evidence="7">
    <location>
        <begin position="220"/>
        <end position="236"/>
    </location>
</feature>
<dbReference type="Proteomes" id="UP000001017">
    <property type="component" value="Chromosome"/>
</dbReference>
<dbReference type="EMBL" id="BA000011">
    <property type="protein sequence ID" value="BAB59957.1"/>
    <property type="molecule type" value="Genomic_DNA"/>
</dbReference>
<dbReference type="PhylomeDB" id="Q97AJ5"/>
<protein>
    <submittedName>
        <fullName evidence="9">Multidrug resistance protein</fullName>
    </submittedName>
</protein>
<dbReference type="PANTHER" id="PTHR42718">
    <property type="entry name" value="MAJOR FACILITATOR SUPERFAMILY MULTIDRUG TRANSPORTER MFSC"/>
    <property type="match status" value="1"/>
</dbReference>
<feature type="transmembrane region" description="Helical" evidence="7">
    <location>
        <begin position="161"/>
        <end position="180"/>
    </location>
</feature>
<dbReference type="InterPro" id="IPR036259">
    <property type="entry name" value="MFS_trans_sf"/>
</dbReference>
<gene>
    <name evidence="9" type="ORF">TVG0819318</name>
</gene>
<dbReference type="SUPFAM" id="SSF103473">
    <property type="entry name" value="MFS general substrate transporter"/>
    <property type="match status" value="1"/>
</dbReference>
<dbReference type="GO" id="GO:0005886">
    <property type="term" value="C:plasma membrane"/>
    <property type="evidence" value="ECO:0007669"/>
    <property type="project" value="UniProtKB-SubCell"/>
</dbReference>
<dbReference type="InterPro" id="IPR011701">
    <property type="entry name" value="MFS"/>
</dbReference>
<keyword evidence="6 7" id="KW-0472">Membrane</keyword>
<keyword evidence="4 7" id="KW-0812">Transmembrane</keyword>
<dbReference type="Gene3D" id="1.20.1720.10">
    <property type="entry name" value="Multidrug resistance protein D"/>
    <property type="match status" value="1"/>
</dbReference>
<dbReference type="HOGENOM" id="CLU_000960_28_3_2"/>
<keyword evidence="2" id="KW-0813">Transport</keyword>
<evidence type="ECO:0000259" key="8">
    <source>
        <dbReference type="PROSITE" id="PS50850"/>
    </source>
</evidence>
<dbReference type="Pfam" id="PF07690">
    <property type="entry name" value="MFS_1"/>
    <property type="match status" value="1"/>
</dbReference>
<evidence type="ECO:0000256" key="3">
    <source>
        <dbReference type="ARBA" id="ARBA00022475"/>
    </source>
</evidence>
<feature type="transmembrane region" description="Helical" evidence="7">
    <location>
        <begin position="192"/>
        <end position="214"/>
    </location>
</feature>
<feature type="transmembrane region" description="Helical" evidence="7">
    <location>
        <begin position="135"/>
        <end position="155"/>
    </location>
</feature>
<dbReference type="Gene3D" id="1.20.1250.20">
    <property type="entry name" value="MFS general substrate transporter like domains"/>
    <property type="match status" value="1"/>
</dbReference>
<accession>Q97AJ5</accession>
<keyword evidence="5 7" id="KW-1133">Transmembrane helix</keyword>
<dbReference type="PANTHER" id="PTHR42718:SF46">
    <property type="entry name" value="BLR6921 PROTEIN"/>
    <property type="match status" value="1"/>
</dbReference>
<dbReference type="CDD" id="cd17321">
    <property type="entry name" value="MFS_MMR_MDR_like"/>
    <property type="match status" value="1"/>
</dbReference>
<keyword evidence="3" id="KW-1003">Cell membrane</keyword>
<evidence type="ECO:0000256" key="1">
    <source>
        <dbReference type="ARBA" id="ARBA00004651"/>
    </source>
</evidence>
<feature type="transmembrane region" description="Helical" evidence="7">
    <location>
        <begin position="438"/>
        <end position="458"/>
    </location>
</feature>
<reference evidence="9 10" key="2">
    <citation type="journal article" date="2000" name="Proc. Natl. Acad. Sci. U.S.A.">
        <title>Archaeal adaptation to higher temperatures revealed by genomic sequence of Thermoplasma volcanium.</title>
        <authorList>
            <person name="Kawashima T."/>
            <person name="Amano N."/>
            <person name="Koike H."/>
            <person name="Makino S."/>
            <person name="Higuchi S."/>
            <person name="Kawashima-Ohya Y."/>
            <person name="Watanabe K."/>
            <person name="Yamazaki M."/>
            <person name="Kanehori K."/>
            <person name="Kawamoto T."/>
            <person name="Nunoshiba T."/>
            <person name="Yamamoto Y."/>
            <person name="Aramaki H."/>
            <person name="Makino K."/>
            <person name="Suzuki M."/>
        </authorList>
    </citation>
    <scope>NUCLEOTIDE SEQUENCE [LARGE SCALE GENOMIC DNA]</scope>
    <source>
        <strain evidence="10">ATCC 51530 / DSM 4299 / JCM 9571 / NBRC 15438 / GSS1</strain>
    </source>
</reference>
<feature type="transmembrane region" description="Helical" evidence="7">
    <location>
        <begin position="323"/>
        <end position="342"/>
    </location>
</feature>
<feature type="transmembrane region" description="Helical" evidence="7">
    <location>
        <begin position="43"/>
        <end position="64"/>
    </location>
</feature>
<feature type="transmembrane region" description="Helical" evidence="7">
    <location>
        <begin position="347"/>
        <end position="366"/>
    </location>
</feature>
<evidence type="ECO:0000256" key="4">
    <source>
        <dbReference type="ARBA" id="ARBA00022692"/>
    </source>
</evidence>